<dbReference type="Proteomes" id="UP000431401">
    <property type="component" value="Unassembled WGS sequence"/>
</dbReference>
<keyword evidence="3" id="KW-1185">Reference proteome</keyword>
<protein>
    <recommendedName>
        <fullName evidence="4">DUF2127 domain-containing protein</fullName>
    </recommendedName>
</protein>
<accession>A0A7K0E0X0</accession>
<dbReference type="RefSeq" id="WP_153348668.1">
    <property type="nucleotide sequence ID" value="NZ_WEGI01000019.1"/>
</dbReference>
<dbReference type="AlphaFoldDB" id="A0A7K0E0X0"/>
<evidence type="ECO:0000313" key="3">
    <source>
        <dbReference type="Proteomes" id="UP000431401"/>
    </source>
</evidence>
<dbReference type="EMBL" id="WEGI01000019">
    <property type="protein sequence ID" value="MQY31427.1"/>
    <property type="molecule type" value="Genomic_DNA"/>
</dbReference>
<gene>
    <name evidence="2" type="ORF">NRB56_70360</name>
</gene>
<feature type="transmembrane region" description="Helical" evidence="1">
    <location>
        <begin position="147"/>
        <end position="170"/>
    </location>
</feature>
<evidence type="ECO:0008006" key="4">
    <source>
        <dbReference type="Google" id="ProtNLM"/>
    </source>
</evidence>
<organism evidence="2 3">
    <name type="scientific">Nocardia aurantia</name>
    <dbReference type="NCBI Taxonomy" id="2585199"/>
    <lineage>
        <taxon>Bacteria</taxon>
        <taxon>Bacillati</taxon>
        <taxon>Actinomycetota</taxon>
        <taxon>Actinomycetes</taxon>
        <taxon>Mycobacteriales</taxon>
        <taxon>Nocardiaceae</taxon>
        <taxon>Nocardia</taxon>
    </lineage>
</organism>
<comment type="caution">
    <text evidence="2">The sequence shown here is derived from an EMBL/GenBank/DDBJ whole genome shotgun (WGS) entry which is preliminary data.</text>
</comment>
<keyword evidence="1" id="KW-0472">Membrane</keyword>
<keyword evidence="1" id="KW-1133">Transmembrane helix</keyword>
<dbReference type="OrthoDB" id="572497at2"/>
<evidence type="ECO:0000256" key="1">
    <source>
        <dbReference type="SAM" id="Phobius"/>
    </source>
</evidence>
<feature type="transmembrane region" description="Helical" evidence="1">
    <location>
        <begin position="177"/>
        <end position="194"/>
    </location>
</feature>
<proteinExistence type="predicted"/>
<dbReference type="InterPro" id="IPR021125">
    <property type="entry name" value="DUF2127"/>
</dbReference>
<feature type="transmembrane region" description="Helical" evidence="1">
    <location>
        <begin position="72"/>
        <end position="96"/>
    </location>
</feature>
<evidence type="ECO:0000313" key="2">
    <source>
        <dbReference type="EMBL" id="MQY31427.1"/>
    </source>
</evidence>
<feature type="transmembrane region" description="Helical" evidence="1">
    <location>
        <begin position="200"/>
        <end position="218"/>
    </location>
</feature>
<keyword evidence="1" id="KW-0812">Transmembrane</keyword>
<name>A0A7K0E0X0_9NOCA</name>
<sequence length="257" mass="28572">MDFSLRTCSWRGHATYAPDETELAARLHVSTPAGEAWRCLRCGDFVVGEPRHRGPADAAPEVPRGRLLRDRFIMRLLAVERVLRGLVFVALAFGVYKVRNSQSQLRAAFDREMPLIRPLADQIGWNPDNSKIVHFIEKGWQLSPTTLTLIAVGLLAYAAIELIEAVGLWLVQRWGEYFAVVATALFLPFEIYELTERITVVRAGALLINVAAVVWLLWSKRLFGINGGGRAYHAEHSEESLLTVERAALAAPGEDGA</sequence>
<reference evidence="2 3" key="1">
    <citation type="submission" date="2019-10" db="EMBL/GenBank/DDBJ databases">
        <title>Nocardia macrotermitis sp. nov. and Nocardia aurantia sp. nov., isolated from the gut of fungus growing-termite Macrotermes natalensis.</title>
        <authorList>
            <person name="Benndorf R."/>
            <person name="Schwitalla J."/>
            <person name="Martin K."/>
            <person name="De Beer W."/>
            <person name="Kaster A.-K."/>
            <person name="Vollmers J."/>
            <person name="Poulsen M."/>
            <person name="Beemelmanns C."/>
        </authorList>
    </citation>
    <scope>NUCLEOTIDE SEQUENCE [LARGE SCALE GENOMIC DNA]</scope>
    <source>
        <strain evidence="2 3">RB56</strain>
    </source>
</reference>
<dbReference type="Pfam" id="PF09900">
    <property type="entry name" value="DUF2127"/>
    <property type="match status" value="1"/>
</dbReference>